<name>A0ABM6AM10_9PROT</name>
<sequence>MFYAFSACAHRKKSILKSIVFACSVFHAHVCGNFAQLLECFHASCIQAVAVRFCNVMVGAVWGNNRIFGGYENKVRA</sequence>
<evidence type="ECO:0000313" key="2">
    <source>
        <dbReference type="Proteomes" id="UP000076595"/>
    </source>
</evidence>
<accession>A0ABM6AM10</accession>
<proteinExistence type="predicted"/>
<reference evidence="1 2" key="1">
    <citation type="submission" date="2015-03" db="EMBL/GenBank/DDBJ databases">
        <title>Genome study of Acetobacter sp. SLV-7.</title>
        <authorList>
            <person name="Cho G.Y."/>
            <person name="Jeon C.O."/>
        </authorList>
    </citation>
    <scope>NUCLEOTIDE SEQUENCE [LARGE SCALE GENOMIC DNA]</scope>
    <source>
        <strain evidence="1 2">SLV-7</strain>
    </source>
</reference>
<gene>
    <name evidence="1" type="ORF">WG31_12365</name>
</gene>
<protein>
    <recommendedName>
        <fullName evidence="3">Secreted protein</fullName>
    </recommendedName>
</protein>
<keyword evidence="2" id="KW-1185">Reference proteome</keyword>
<evidence type="ECO:0000313" key="1">
    <source>
        <dbReference type="EMBL" id="ANA14672.1"/>
    </source>
</evidence>
<dbReference type="Proteomes" id="UP000076595">
    <property type="component" value="Chromosome"/>
</dbReference>
<dbReference type="EMBL" id="CP011120">
    <property type="protein sequence ID" value="ANA14672.1"/>
    <property type="molecule type" value="Genomic_DNA"/>
</dbReference>
<organism evidence="1 2">
    <name type="scientific">Acetobacter oryzifermentans</name>
    <dbReference type="NCBI Taxonomy" id="1633874"/>
    <lineage>
        <taxon>Bacteria</taxon>
        <taxon>Pseudomonadati</taxon>
        <taxon>Pseudomonadota</taxon>
        <taxon>Alphaproteobacteria</taxon>
        <taxon>Acetobacterales</taxon>
        <taxon>Acetobacteraceae</taxon>
        <taxon>Acetobacter</taxon>
    </lineage>
</organism>
<evidence type="ECO:0008006" key="3">
    <source>
        <dbReference type="Google" id="ProtNLM"/>
    </source>
</evidence>